<dbReference type="InterPro" id="IPR027417">
    <property type="entry name" value="P-loop_NTPase"/>
</dbReference>
<dbReference type="InterPro" id="IPR037257">
    <property type="entry name" value="T2SS_E_N_sf"/>
</dbReference>
<organism evidence="5">
    <name type="scientific">hydrothermal vent metagenome</name>
    <dbReference type="NCBI Taxonomy" id="652676"/>
    <lineage>
        <taxon>unclassified sequences</taxon>
        <taxon>metagenomes</taxon>
        <taxon>ecological metagenomes</taxon>
    </lineage>
</organism>
<evidence type="ECO:0000259" key="3">
    <source>
        <dbReference type="Pfam" id="PF00437"/>
    </source>
</evidence>
<feature type="domain" description="Bacterial type II secretion system protein E" evidence="3">
    <location>
        <begin position="163"/>
        <end position="342"/>
    </location>
</feature>
<dbReference type="PANTHER" id="PTHR30258:SF3">
    <property type="entry name" value="SLL1921 PROTEIN"/>
    <property type="match status" value="1"/>
</dbReference>
<dbReference type="SUPFAM" id="SSF52540">
    <property type="entry name" value="P-loop containing nucleoside triphosphate hydrolases"/>
    <property type="match status" value="1"/>
</dbReference>
<name>A0A3B1DH37_9ZZZZ</name>
<gene>
    <name evidence="5" type="ORF">MNBD_UNCLBAC01-620</name>
</gene>
<keyword evidence="2" id="KW-0067">ATP-binding</keyword>
<accession>A0A3B1DH37</accession>
<dbReference type="GO" id="GO:0005886">
    <property type="term" value="C:plasma membrane"/>
    <property type="evidence" value="ECO:0007669"/>
    <property type="project" value="TreeGrafter"/>
</dbReference>
<dbReference type="AlphaFoldDB" id="A0A3B1DH37"/>
<dbReference type="Gene3D" id="3.40.50.300">
    <property type="entry name" value="P-loop containing nucleotide triphosphate hydrolases"/>
    <property type="match status" value="1"/>
</dbReference>
<evidence type="ECO:0000259" key="4">
    <source>
        <dbReference type="Pfam" id="PF05157"/>
    </source>
</evidence>
<dbReference type="GO" id="GO:0016887">
    <property type="term" value="F:ATP hydrolysis activity"/>
    <property type="evidence" value="ECO:0007669"/>
    <property type="project" value="TreeGrafter"/>
</dbReference>
<sequence>MLKKVNNQSLKIGEILCDNGLLSASLLQSVLEEQKSDSRKLGELLIEKGIVVESQVLTILSAMHNLPYISLENIHFDDQVFGLVSVALLRKHKIVPLGIEEGCLKVAINNCLDVLALQEIQDISGYPLKVSLASLLDIEKCLDKYEVSIHARKRDIKPKGVSDEDTPIIHCVETLIAQAINNRASDIHFEPAKDKMYVRFRIDGHLYSKTPIPKAIENKVLSRIKIIAGMDVANSREPQDGRLTIEKFKNYDIRVSTLPGILGENMVLRILDKTFTDFSFSSLGMSSPEEKIIKDLSAKPYGMLLVTGPTGAGKTTTLYAMLNYVKDVSKNIITVEDPVEYQV</sequence>
<evidence type="ECO:0000256" key="2">
    <source>
        <dbReference type="ARBA" id="ARBA00022840"/>
    </source>
</evidence>
<dbReference type="Pfam" id="PF05157">
    <property type="entry name" value="MshEN"/>
    <property type="match status" value="1"/>
</dbReference>
<dbReference type="Gene3D" id="3.30.450.90">
    <property type="match status" value="1"/>
</dbReference>
<dbReference type="GO" id="GO:0005524">
    <property type="term" value="F:ATP binding"/>
    <property type="evidence" value="ECO:0007669"/>
    <property type="project" value="UniProtKB-KW"/>
</dbReference>
<keyword evidence="1" id="KW-0547">Nucleotide-binding</keyword>
<dbReference type="PANTHER" id="PTHR30258">
    <property type="entry name" value="TYPE II SECRETION SYSTEM PROTEIN GSPE-RELATED"/>
    <property type="match status" value="1"/>
</dbReference>
<proteinExistence type="predicted"/>
<feature type="non-terminal residue" evidence="5">
    <location>
        <position position="343"/>
    </location>
</feature>
<dbReference type="SUPFAM" id="SSF160246">
    <property type="entry name" value="EspE N-terminal domain-like"/>
    <property type="match status" value="1"/>
</dbReference>
<dbReference type="EMBL" id="UOGJ01000045">
    <property type="protein sequence ID" value="VAX35338.1"/>
    <property type="molecule type" value="Genomic_DNA"/>
</dbReference>
<protein>
    <submittedName>
        <fullName evidence="5">Type IV fimbrial assembly, ATPase PilB</fullName>
    </submittedName>
</protein>
<evidence type="ECO:0000256" key="1">
    <source>
        <dbReference type="ARBA" id="ARBA00022741"/>
    </source>
</evidence>
<dbReference type="Pfam" id="PF00437">
    <property type="entry name" value="T2SSE"/>
    <property type="match status" value="1"/>
</dbReference>
<dbReference type="InterPro" id="IPR001482">
    <property type="entry name" value="T2SS/T4SS_dom"/>
</dbReference>
<evidence type="ECO:0000313" key="5">
    <source>
        <dbReference type="EMBL" id="VAX35338.1"/>
    </source>
</evidence>
<dbReference type="InterPro" id="IPR007831">
    <property type="entry name" value="T2SS_GspE_N"/>
</dbReference>
<dbReference type="Gene3D" id="3.30.300.160">
    <property type="entry name" value="Type II secretion system, protein E, N-terminal domain"/>
    <property type="match status" value="1"/>
</dbReference>
<feature type="domain" description="Type II secretion system protein GspE N-terminal" evidence="4">
    <location>
        <begin position="64"/>
        <end position="147"/>
    </location>
</feature>
<reference evidence="5" key="1">
    <citation type="submission" date="2018-06" db="EMBL/GenBank/DDBJ databases">
        <authorList>
            <person name="Zhirakovskaya E."/>
        </authorList>
    </citation>
    <scope>NUCLEOTIDE SEQUENCE</scope>
</reference>